<proteinExistence type="predicted"/>
<evidence type="ECO:0000256" key="1">
    <source>
        <dbReference type="SAM" id="MobiDB-lite"/>
    </source>
</evidence>
<keyword evidence="3" id="KW-1185">Reference proteome</keyword>
<accession>A0A0R3UH17</accession>
<name>A0A0R3UH17_MESCO</name>
<evidence type="ECO:0000313" key="3">
    <source>
        <dbReference type="Proteomes" id="UP000267029"/>
    </source>
</evidence>
<dbReference type="STRING" id="53468.A0A0R3UH17"/>
<dbReference type="OrthoDB" id="6259955at2759"/>
<feature type="region of interest" description="Disordered" evidence="1">
    <location>
        <begin position="364"/>
        <end position="412"/>
    </location>
</feature>
<feature type="region of interest" description="Disordered" evidence="1">
    <location>
        <begin position="297"/>
        <end position="321"/>
    </location>
</feature>
<evidence type="ECO:0000313" key="2">
    <source>
        <dbReference type="EMBL" id="VDD80574.1"/>
    </source>
</evidence>
<dbReference type="Proteomes" id="UP000267029">
    <property type="component" value="Unassembled WGS sequence"/>
</dbReference>
<dbReference type="PANTHER" id="PTHR14919:SF0">
    <property type="entry name" value="SPERM FLAGELLAR PROTEIN 2"/>
    <property type="match status" value="1"/>
</dbReference>
<organism evidence="2 3">
    <name type="scientific">Mesocestoides corti</name>
    <name type="common">Flatworm</name>
    <dbReference type="NCBI Taxonomy" id="53468"/>
    <lineage>
        <taxon>Eukaryota</taxon>
        <taxon>Metazoa</taxon>
        <taxon>Spiralia</taxon>
        <taxon>Lophotrochozoa</taxon>
        <taxon>Platyhelminthes</taxon>
        <taxon>Cestoda</taxon>
        <taxon>Eucestoda</taxon>
        <taxon>Cyclophyllidea</taxon>
        <taxon>Mesocestoididae</taxon>
        <taxon>Mesocestoides</taxon>
    </lineage>
</organism>
<feature type="compositionally biased region" description="Basic residues" evidence="1">
    <location>
        <begin position="384"/>
        <end position="397"/>
    </location>
</feature>
<dbReference type="PANTHER" id="PTHR14919">
    <property type="entry name" value="KPL2-RELATED"/>
    <property type="match status" value="1"/>
</dbReference>
<gene>
    <name evidence="2" type="ORF">MCOS_LOCUS6577</name>
</gene>
<dbReference type="InterPro" id="IPR052634">
    <property type="entry name" value="Sperm_flagellar-bone_growth"/>
</dbReference>
<sequence>MVELKNLPLSTNWLLDNCPINLNEIKALYASFHINFIVFVYVEQDEVIFRAVEEGWDSNDLPLKLAQADYELSQMLKFFQNVGCKVCGIKTGFCEDVNPAISKALEDFLHQADVARLRELKRASDAAFTKSLNQALAELRLQRLSIIEHLTECEKFMSSCVRRPSQRQEFVDNFQKDFNAIPFELLQDEETKAERHHRLFELCCALRKVTESRSQESQDVLKELTESHSWYANKRAIISNIFCVMLQAELDKWQFRVALIQAFFGSGRNEEVIPEENNVAASSFQLPMLKPPGLCIPEGSPNPSGDFKSRRTRASSFAVGRRKPRVVSYEPELSHSEDGVKPLPMQFILNEELTSEDMLSLTHETQTSKAPLETGRKRSTQPTPRKKVDRKSARKKPSQPQPNDYLLGKQEEPPDNDLHFFHELVTCALKCLQMRDQPSINELWPEPVTFLSYDLAERSSLRLRLIRNMGLHLLGEFKENVHRFQTAATSWIDWTNQKSEEA</sequence>
<protein>
    <submittedName>
        <fullName evidence="2">Uncharacterized protein</fullName>
    </submittedName>
</protein>
<reference evidence="2 3" key="1">
    <citation type="submission" date="2018-10" db="EMBL/GenBank/DDBJ databases">
        <authorList>
            <consortium name="Pathogen Informatics"/>
        </authorList>
    </citation>
    <scope>NUCLEOTIDE SEQUENCE [LARGE SCALE GENOMIC DNA]</scope>
</reference>
<dbReference type="EMBL" id="UXSR01005274">
    <property type="protein sequence ID" value="VDD80574.1"/>
    <property type="molecule type" value="Genomic_DNA"/>
</dbReference>
<dbReference type="AlphaFoldDB" id="A0A0R3UH17"/>